<accession>A0ABY7VBD6</accession>
<proteinExistence type="predicted"/>
<dbReference type="RefSeq" id="WP_274050693.1">
    <property type="nucleotide sequence ID" value="NZ_CP059693.1"/>
</dbReference>
<dbReference type="EMBL" id="CP059693">
    <property type="protein sequence ID" value="WDE10646.1"/>
    <property type="molecule type" value="Genomic_DNA"/>
</dbReference>
<evidence type="ECO:0000313" key="1">
    <source>
        <dbReference type="EMBL" id="WDE10646.1"/>
    </source>
</evidence>
<name>A0ABY7VBD6_9GAMM</name>
<evidence type="ECO:0000313" key="2">
    <source>
        <dbReference type="Proteomes" id="UP001215231"/>
    </source>
</evidence>
<sequence>MNSLEEFKKNAQDEFKFLITEYDFIEVPLDEHENGCAIKLTNSTTKVVIEGINWGSNTRVAFGGLEEKFENHDLGFLIKIIKPSLELSEIDKEKGQLHQLSCYANIMKEIAVQILKGDFSIFPEIEKIKEIEFKKWSSEYE</sequence>
<gene>
    <name evidence="1" type="ORF">H3N35_20660</name>
</gene>
<reference evidence="1 2" key="1">
    <citation type="journal article" date="2022" name="Mar. Drugs">
        <title>Bioassay-Guided Fractionation Leads to the Detection of Cholic Acid Generated by the Rare Thalassomonas sp.</title>
        <authorList>
            <person name="Pheiffer F."/>
            <person name="Schneider Y.K."/>
            <person name="Hansen E.H."/>
            <person name="Andersen J.H."/>
            <person name="Isaksson J."/>
            <person name="Busche T."/>
            <person name="R C."/>
            <person name="Kalinowski J."/>
            <person name="Zyl L.V."/>
            <person name="Trindade M."/>
        </authorList>
    </citation>
    <scope>NUCLEOTIDE SEQUENCE [LARGE SCALE GENOMIC DNA]</scope>
    <source>
        <strain evidence="1 2">A5K-61T</strain>
    </source>
</reference>
<keyword evidence="2" id="KW-1185">Reference proteome</keyword>
<organism evidence="1 2">
    <name type="scientific">Thalassomonas haliotis</name>
    <dbReference type="NCBI Taxonomy" id="485448"/>
    <lineage>
        <taxon>Bacteria</taxon>
        <taxon>Pseudomonadati</taxon>
        <taxon>Pseudomonadota</taxon>
        <taxon>Gammaproteobacteria</taxon>
        <taxon>Alteromonadales</taxon>
        <taxon>Colwelliaceae</taxon>
        <taxon>Thalassomonas</taxon>
    </lineage>
</organism>
<protein>
    <submittedName>
        <fullName evidence="1">Uncharacterized protein</fullName>
    </submittedName>
</protein>
<dbReference type="Proteomes" id="UP001215231">
    <property type="component" value="Chromosome"/>
</dbReference>